<evidence type="ECO:0000313" key="3">
    <source>
        <dbReference type="Proteomes" id="UP001443914"/>
    </source>
</evidence>
<dbReference type="EMBL" id="JBDFQZ010000001">
    <property type="protein sequence ID" value="KAK9755357.1"/>
    <property type="molecule type" value="Genomic_DNA"/>
</dbReference>
<dbReference type="PANTHER" id="PTHR33710:SF64">
    <property type="entry name" value="ENDONUCLEASE_EXONUCLEASE_PHOSPHATASE DOMAIN-CONTAINING PROTEIN"/>
    <property type="match status" value="1"/>
</dbReference>
<proteinExistence type="predicted"/>
<name>A0AAW1NBU0_SAPOF</name>
<dbReference type="AlphaFoldDB" id="A0AAW1NBU0"/>
<dbReference type="Gene3D" id="3.60.10.10">
    <property type="entry name" value="Endonuclease/exonuclease/phosphatase"/>
    <property type="match status" value="1"/>
</dbReference>
<dbReference type="PANTHER" id="PTHR33710">
    <property type="entry name" value="BNAC02G09200D PROTEIN"/>
    <property type="match status" value="1"/>
</dbReference>
<reference evidence="2" key="1">
    <citation type="submission" date="2024-03" db="EMBL/GenBank/DDBJ databases">
        <title>WGS assembly of Saponaria officinalis var. Norfolk2.</title>
        <authorList>
            <person name="Jenkins J."/>
            <person name="Shu S."/>
            <person name="Grimwood J."/>
            <person name="Barry K."/>
            <person name="Goodstein D."/>
            <person name="Schmutz J."/>
            <person name="Leebens-Mack J."/>
            <person name="Osbourn A."/>
        </authorList>
    </citation>
    <scope>NUCLEOTIDE SEQUENCE [LARGE SCALE GENOMIC DNA]</scope>
    <source>
        <strain evidence="2">JIC</strain>
    </source>
</reference>
<feature type="domain" description="Endonuclease/exonuclease/phosphatase" evidence="1">
    <location>
        <begin position="6"/>
        <end position="142"/>
    </location>
</feature>
<dbReference type="InterPro" id="IPR036691">
    <property type="entry name" value="Endo/exonu/phosph_ase_sf"/>
</dbReference>
<dbReference type="Pfam" id="PF03372">
    <property type="entry name" value="Exo_endo_phos"/>
    <property type="match status" value="1"/>
</dbReference>
<protein>
    <recommendedName>
        <fullName evidence="1">Endonuclease/exonuclease/phosphatase domain-containing protein</fullName>
    </recommendedName>
</protein>
<gene>
    <name evidence="2" type="ORF">RND81_01G019300</name>
</gene>
<dbReference type="SUPFAM" id="SSF56219">
    <property type="entry name" value="DNase I-like"/>
    <property type="match status" value="1"/>
</dbReference>
<dbReference type="InterPro" id="IPR005135">
    <property type="entry name" value="Endo/exonuclease/phosphatase"/>
</dbReference>
<evidence type="ECO:0000259" key="1">
    <source>
        <dbReference type="Pfam" id="PF03372"/>
    </source>
</evidence>
<dbReference type="GO" id="GO:0003824">
    <property type="term" value="F:catalytic activity"/>
    <property type="evidence" value="ECO:0007669"/>
    <property type="project" value="InterPro"/>
</dbReference>
<dbReference type="Proteomes" id="UP001443914">
    <property type="component" value="Unassembled WGS sequence"/>
</dbReference>
<keyword evidence="3" id="KW-1185">Reference proteome</keyword>
<accession>A0AAW1NBU0</accession>
<comment type="caution">
    <text evidence="2">The sequence shown here is derived from an EMBL/GenBank/DDBJ whole genome shotgun (WGS) entry which is preliminary data.</text>
</comment>
<evidence type="ECO:0000313" key="2">
    <source>
        <dbReference type="EMBL" id="KAK9755357.1"/>
    </source>
</evidence>
<sequence>MIMSAWNIRGFNRPMKHSEVSNFLASNKVDFCGLLETRVKQNKSSSILRKFGVYSSFCNYTSHCNGKIWLLWRSTTTQVTILGEHPQVVHCHVKHFATNRKFYVSVVYGSNNAAERMSLWDSLSTFAATVGAWIVMGDFNVVRYDHERISHVPPNSSDLLEFNSCILDCGLMDMSCSGFLQTSAQFLSPGLSDHSPSLITFHEDPLPVRRFSFLNCWAAHPHFLKVVADAWGCVIRGTPMFRLMRKLQNVKRGLKQLHHQHYADIGRRVQAKKEELANCYTALLENPLSDLLIQKEKCASDAYWKIKEAETKILRQRAKLHEMKHGDINSQYFFAKIKERKQSQIIGAIQGHTGQDHVGLKQVGDVFVEYYQFFLGSSVPVKDIDQTILAKGNMIEADDFDTLLRPVSRIEIKNALFGIGSNKSPGMDGFSSGFFKAAWAIIEDDFCCAVEDFFKTSFMPKQANTTLVSLIPKKPVPQTVKDFRPISCCSVVYKTVSRILTGRLEGVMPKLVGEE</sequence>
<organism evidence="2 3">
    <name type="scientific">Saponaria officinalis</name>
    <name type="common">Common soapwort</name>
    <name type="synonym">Lychnis saponaria</name>
    <dbReference type="NCBI Taxonomy" id="3572"/>
    <lineage>
        <taxon>Eukaryota</taxon>
        <taxon>Viridiplantae</taxon>
        <taxon>Streptophyta</taxon>
        <taxon>Embryophyta</taxon>
        <taxon>Tracheophyta</taxon>
        <taxon>Spermatophyta</taxon>
        <taxon>Magnoliopsida</taxon>
        <taxon>eudicotyledons</taxon>
        <taxon>Gunneridae</taxon>
        <taxon>Pentapetalae</taxon>
        <taxon>Caryophyllales</taxon>
        <taxon>Caryophyllaceae</taxon>
        <taxon>Caryophylleae</taxon>
        <taxon>Saponaria</taxon>
    </lineage>
</organism>